<dbReference type="Proteomes" id="UP000295310">
    <property type="component" value="Unassembled WGS sequence"/>
</dbReference>
<keyword evidence="3" id="KW-1185">Reference proteome</keyword>
<protein>
    <submittedName>
        <fullName evidence="2">Uncharacterized protein</fullName>
    </submittedName>
</protein>
<dbReference type="OrthoDB" id="2418296at2"/>
<keyword evidence="1" id="KW-0472">Membrane</keyword>
<feature type="transmembrane region" description="Helical" evidence="1">
    <location>
        <begin position="30"/>
        <end position="49"/>
    </location>
</feature>
<accession>A0A4R6BB59</accession>
<evidence type="ECO:0000313" key="2">
    <source>
        <dbReference type="EMBL" id="TDL94194.1"/>
    </source>
</evidence>
<evidence type="ECO:0000256" key="1">
    <source>
        <dbReference type="SAM" id="Phobius"/>
    </source>
</evidence>
<dbReference type="AlphaFoldDB" id="A0A4R6BB59"/>
<dbReference type="RefSeq" id="WP_133432624.1">
    <property type="nucleotide sequence ID" value="NZ_SCWA01000020.1"/>
</dbReference>
<gene>
    <name evidence="2" type="ORF">ERX27_09670</name>
</gene>
<name>A0A4R6BB59_9STAP</name>
<proteinExistence type="predicted"/>
<reference evidence="2 3" key="1">
    <citation type="submission" date="2019-01" db="EMBL/GenBank/DDBJ databases">
        <title>Draft genome sequences of the type strains of six Macrococcus species.</title>
        <authorList>
            <person name="Mazhar S."/>
            <person name="Altermann E."/>
            <person name="Hill C."/>
            <person name="Mcauliffe O."/>
        </authorList>
    </citation>
    <scope>NUCLEOTIDE SEQUENCE [LARGE SCALE GENOMIC DNA]</scope>
    <source>
        <strain evidence="2 3">CCM4811</strain>
    </source>
</reference>
<evidence type="ECO:0000313" key="3">
    <source>
        <dbReference type="Proteomes" id="UP000295310"/>
    </source>
</evidence>
<comment type="caution">
    <text evidence="2">The sequence shown here is derived from an EMBL/GenBank/DDBJ whole genome shotgun (WGS) entry which is preliminary data.</text>
</comment>
<keyword evidence="1" id="KW-1133">Transmembrane helix</keyword>
<sequence length="63" mass="7171">MSANMKKMIVFILGLAEIMAGFAIYETSKFGSFTFVALGILFIAIMFLIDQRAKDPYNSRYTY</sequence>
<dbReference type="EMBL" id="SCWA01000020">
    <property type="protein sequence ID" value="TDL94194.1"/>
    <property type="molecule type" value="Genomic_DNA"/>
</dbReference>
<organism evidence="2 3">
    <name type="scientific">Macrococcus brunensis</name>
    <dbReference type="NCBI Taxonomy" id="198483"/>
    <lineage>
        <taxon>Bacteria</taxon>
        <taxon>Bacillati</taxon>
        <taxon>Bacillota</taxon>
        <taxon>Bacilli</taxon>
        <taxon>Bacillales</taxon>
        <taxon>Staphylococcaceae</taxon>
        <taxon>Macrococcus</taxon>
    </lineage>
</organism>
<keyword evidence="1" id="KW-0812">Transmembrane</keyword>